<evidence type="ECO:0000313" key="11">
    <source>
        <dbReference type="EMBL" id="KIW02889.1"/>
    </source>
</evidence>
<keyword evidence="5" id="KW-0472">Membrane</keyword>
<feature type="domain" description="DOP1 N-terminal" evidence="8">
    <location>
        <begin position="38"/>
        <end position="362"/>
    </location>
</feature>
<proteinExistence type="inferred from homology"/>
<comment type="subcellular location">
    <subcellularLocation>
        <location evidence="1">Golgi apparatus membrane</location>
        <topology evidence="1">Peripheral membrane protein</topology>
    </subcellularLocation>
</comment>
<dbReference type="EMBL" id="KN847547">
    <property type="protein sequence ID" value="KIW02889.1"/>
    <property type="molecule type" value="Genomic_DNA"/>
</dbReference>
<dbReference type="VEuPathDB" id="FungiDB:PV09_05939"/>
<dbReference type="GO" id="GO:0005802">
    <property type="term" value="C:trans-Golgi network"/>
    <property type="evidence" value="ECO:0007669"/>
    <property type="project" value="TreeGrafter"/>
</dbReference>
<keyword evidence="4" id="KW-0333">Golgi apparatus</keyword>
<gene>
    <name evidence="11" type="ORF">PV09_05939</name>
</gene>
<dbReference type="InterPro" id="IPR016024">
    <property type="entry name" value="ARM-type_fold"/>
</dbReference>
<comment type="similarity">
    <text evidence="6">Belongs to the DOP1 family.</text>
</comment>
<feature type="compositionally biased region" description="Polar residues" evidence="7">
    <location>
        <begin position="1037"/>
        <end position="1046"/>
    </location>
</feature>
<evidence type="ECO:0000256" key="3">
    <source>
        <dbReference type="ARBA" id="ARBA00022927"/>
    </source>
</evidence>
<evidence type="ECO:0000256" key="5">
    <source>
        <dbReference type="ARBA" id="ARBA00023136"/>
    </source>
</evidence>
<keyword evidence="12" id="KW-1185">Reference proteome</keyword>
<feature type="domain" description="DOP1-like middle TPR" evidence="9">
    <location>
        <begin position="392"/>
        <end position="598"/>
    </location>
</feature>
<evidence type="ECO:0000313" key="12">
    <source>
        <dbReference type="Proteomes" id="UP000053259"/>
    </source>
</evidence>
<dbReference type="PANTHER" id="PTHR14042:SF24">
    <property type="entry name" value="PROTEIN DOPEY-1 HOMOLOG"/>
    <property type="match status" value="1"/>
</dbReference>
<dbReference type="OrthoDB" id="297643at2759"/>
<protein>
    <submittedName>
        <fullName evidence="11">Uncharacterized protein</fullName>
    </submittedName>
</protein>
<dbReference type="GO" id="GO:0000139">
    <property type="term" value="C:Golgi membrane"/>
    <property type="evidence" value="ECO:0007669"/>
    <property type="project" value="UniProtKB-SubCell"/>
</dbReference>
<dbReference type="Pfam" id="PF24598">
    <property type="entry name" value="DOP1_C"/>
    <property type="match status" value="1"/>
</dbReference>
<reference evidence="11 12" key="1">
    <citation type="submission" date="2015-01" db="EMBL/GenBank/DDBJ databases">
        <title>The Genome Sequence of Ochroconis gallopava CBS43764.</title>
        <authorList>
            <consortium name="The Broad Institute Genomics Platform"/>
            <person name="Cuomo C."/>
            <person name="de Hoog S."/>
            <person name="Gorbushina A."/>
            <person name="Stielow B."/>
            <person name="Teixiera M."/>
            <person name="Abouelleil A."/>
            <person name="Chapman S.B."/>
            <person name="Priest M."/>
            <person name="Young S.K."/>
            <person name="Wortman J."/>
            <person name="Nusbaum C."/>
            <person name="Birren B."/>
        </authorList>
    </citation>
    <scope>NUCLEOTIDE SEQUENCE [LARGE SCALE GENOMIC DNA]</scope>
    <source>
        <strain evidence="11 12">CBS 43764</strain>
    </source>
</reference>
<dbReference type="GO" id="GO:0015031">
    <property type="term" value="P:protein transport"/>
    <property type="evidence" value="ECO:0007669"/>
    <property type="project" value="UniProtKB-KW"/>
</dbReference>
<evidence type="ECO:0000259" key="8">
    <source>
        <dbReference type="Pfam" id="PF04118"/>
    </source>
</evidence>
<dbReference type="InterPro" id="IPR056458">
    <property type="entry name" value="TPR_DOP1_M"/>
</dbReference>
<evidence type="ECO:0000256" key="4">
    <source>
        <dbReference type="ARBA" id="ARBA00023034"/>
    </source>
</evidence>
<dbReference type="Pfam" id="PF24597">
    <property type="entry name" value="TPR_DOP1_M"/>
    <property type="match status" value="1"/>
</dbReference>
<keyword evidence="3" id="KW-0653">Protein transport</keyword>
<dbReference type="GO" id="GO:0005829">
    <property type="term" value="C:cytosol"/>
    <property type="evidence" value="ECO:0007669"/>
    <property type="project" value="GOC"/>
</dbReference>
<dbReference type="PANTHER" id="PTHR14042">
    <property type="entry name" value="DOPEY-RELATED"/>
    <property type="match status" value="1"/>
</dbReference>
<name>A0A0D2AUQ8_9PEZI</name>
<dbReference type="GO" id="GO:0006895">
    <property type="term" value="P:Golgi to endosome transport"/>
    <property type="evidence" value="ECO:0007669"/>
    <property type="project" value="InterPro"/>
</dbReference>
<evidence type="ECO:0000256" key="1">
    <source>
        <dbReference type="ARBA" id="ARBA00004395"/>
    </source>
</evidence>
<dbReference type="GO" id="GO:0005768">
    <property type="term" value="C:endosome"/>
    <property type="evidence" value="ECO:0007669"/>
    <property type="project" value="TreeGrafter"/>
</dbReference>
<dbReference type="STRING" id="253628.A0A0D2AUQ8"/>
<feature type="region of interest" description="Disordered" evidence="7">
    <location>
        <begin position="1037"/>
        <end position="1059"/>
    </location>
</feature>
<dbReference type="Proteomes" id="UP000053259">
    <property type="component" value="Unassembled WGS sequence"/>
</dbReference>
<keyword evidence="2" id="KW-0813">Transport</keyword>
<dbReference type="InterPro" id="IPR040314">
    <property type="entry name" value="DOP1"/>
</dbReference>
<accession>A0A0D2AUQ8</accession>
<evidence type="ECO:0000256" key="7">
    <source>
        <dbReference type="SAM" id="MobiDB-lite"/>
    </source>
</evidence>
<dbReference type="InterPro" id="IPR007249">
    <property type="entry name" value="DOP1_N"/>
</dbReference>
<dbReference type="GeneID" id="27313912"/>
<evidence type="ECO:0000259" key="9">
    <source>
        <dbReference type="Pfam" id="PF24597"/>
    </source>
</evidence>
<dbReference type="HOGENOM" id="CLU_001197_1_0_1"/>
<dbReference type="RefSeq" id="XP_016212758.1">
    <property type="nucleotide sequence ID" value="XM_016359509.1"/>
</dbReference>
<evidence type="ECO:0000256" key="2">
    <source>
        <dbReference type="ARBA" id="ARBA00022448"/>
    </source>
</evidence>
<evidence type="ECO:0000256" key="6">
    <source>
        <dbReference type="ARBA" id="ARBA00046326"/>
    </source>
</evidence>
<dbReference type="InParanoid" id="A0A0D2AUQ8"/>
<dbReference type="Pfam" id="PF04118">
    <property type="entry name" value="Dopey_N"/>
    <property type="match status" value="1"/>
</dbReference>
<dbReference type="SUPFAM" id="SSF48371">
    <property type="entry name" value="ARM repeat"/>
    <property type="match status" value="1"/>
</dbReference>
<sequence>MAFDPGGLRASSPASTGRVSPVQRFRTQTSEDGAGTKDKNYRRYALAVERALSSFDTAQQEWADYISFLNRLLKALQANPPNNHAIPQAHLIATRLAQCLKPSLPSGVHQKALEVYSFVFTIIGQTNLSRDFHIYFPGLASVLSFASLSVRPLFLSLFTDHILRVDERALRPALKSVILCLLPGLEDETSEDFDRVLEVLNTLREASPGDSQHPDKSEGSEESTASVSFFWQCFFLATITNPSRRQGALTYLTRHLPRFSTKRSSSQEQALKSLSYHAQAALSPEPGLLIRSFASGLTDQHVLIQRGFLDLLVSHLPLHSAVLQHAVPSSDLDRLVLAAVGVVSRRDMSLNRRLWSWFLGPEPQTDDEKAELPSESKIASPTVDLSQHHAAYFARYGLRALTRSVLALLEKDTMAAAERARPFRICLSLMDRWEVGGLLIPHIFIPALINVFKYQESASKRDAEEVLKSASNFFDGVESGLIWAKVVELANDALGSGSKSPSERLFSIRLCAFIMQRFNLREEEMIIYHMPLTALFILMSTGAQEDSQVNIEIQTSALDILEKLISVIPQRAFTSTTETEGKRDRNSSSIFAKIKKFYDEDQGMIENDSPPLPPQEIGEQLLRHSIVLFVRTIRDELNNPALIDLSARVLCGLLRIIPDPDRIIVKCQTLETLHEALRADCKLSMQFPKLQAVAAALGSILTATSGTSLTTSKELMSFYDLLVRQIWDHLDPLTPKYHVEAVRSLWQLESVPGTSRRIEATITNLLTTKLHQQKNRCEMGRKFAVFWAHSMQEKSVPADKGQRNVPRRTSSYAGIGGTFMIPSDTSVILSRPLLVMLDWLEDVGSDEAAFVTSWLQQLPSLPKVFDILTSHIRDLKCMNQAPASEPKTQARTKFQVRDREEGEFYLRHIYRIIHAASEHTWIVVASEMVQPFTPSSMGDESEVSLHELLIQICMHILATADYNSRAQMRTDLERIALDTIQVIIEGPFSAPLKELELENKLLAMVNSNLPVLPPQLQTSFLSTINSCLKLRQRNVTASLPKSPHQNKLSRDNHTYSQNLLPKESDSKETFPAQQLPPPGLVECIKLGFSSTESRLILDEWVSFLRNVLPLLSDTLFQNLIPLVEVFCSQISDCFEGLRSAFVEPDVAHAPPEPTIISLLNGLEQLLATAHDKLISDESRIPMTKSPEQPQGFFGNVSNMTGLFSGEIDKQPTRAATANNRLAVLLCFQDTLRSCFQIWTWGVHGHQNLSPATLSAASFSYTSLRLRKRALKVLENLFAAEALECLEMLAKLFCNPISDDCKPSYVLELLNVLNGSRPKYTAPAIFNAIYRRINDDDTRENIKTSNLTATDLVGFLVEYIKSIEDDAMDEIWSDCMAFLKDILNNPLDYSQILPLLLNFVALIAEKVDNTNFGEQRKMRKELGDTFLKLLTATFTALGPAGFLQDSGSVPITKGRSSSNGSTAISKQQDFALTLASVVSKLPIILNDNERISIATNIVSSNVIAPALRAKAFPRNIDQSFLELLLQLTKISQGAKAWRKDVLDALNDPKFFAIPADLSQNYILPILRQLVVNDKERMPELLGRLTAPTTAGIVFGVGASSARIEADRKTQLNLRRIAALILAGDEDAFVERYRTIEEKLTDLLTATPTSSPSSNTRAEIFMVIRALIMRSSSVYLSPFWPLINTEIQNAILSMLPESSDTEQYNNASVLQACKVLDLLVALDLDDFQLHEWLFITDTIDAVYRPSNFASAALADEVAEALGSTSLENRTTWRQESTSSGKRCSFLEPLLSGLEDVEASELKLLPRRDLATRILQPFFGQLSIMSFEATYEMTKPDMEAFENSLLLDLFEETEA</sequence>
<feature type="domain" description="DOP1-like C-terminal" evidence="10">
    <location>
        <begin position="1354"/>
        <end position="1829"/>
    </location>
</feature>
<evidence type="ECO:0000259" key="10">
    <source>
        <dbReference type="Pfam" id="PF24598"/>
    </source>
</evidence>
<feature type="region of interest" description="Disordered" evidence="7">
    <location>
        <begin position="1"/>
        <end position="36"/>
    </location>
</feature>
<dbReference type="FunCoup" id="A0A0D2AUQ8">
    <property type="interactions" value="113"/>
</dbReference>
<dbReference type="InterPro" id="IPR056457">
    <property type="entry name" value="DOP1_C"/>
</dbReference>
<organism evidence="11 12">
    <name type="scientific">Verruconis gallopava</name>
    <dbReference type="NCBI Taxonomy" id="253628"/>
    <lineage>
        <taxon>Eukaryota</taxon>
        <taxon>Fungi</taxon>
        <taxon>Dikarya</taxon>
        <taxon>Ascomycota</taxon>
        <taxon>Pezizomycotina</taxon>
        <taxon>Dothideomycetes</taxon>
        <taxon>Pleosporomycetidae</taxon>
        <taxon>Venturiales</taxon>
        <taxon>Sympoventuriaceae</taxon>
        <taxon>Verruconis</taxon>
    </lineage>
</organism>